<dbReference type="CDD" id="cd00761">
    <property type="entry name" value="Glyco_tranf_GTA_type"/>
    <property type="match status" value="1"/>
</dbReference>
<evidence type="ECO:0000313" key="2">
    <source>
        <dbReference type="EMBL" id="RAP03448.1"/>
    </source>
</evidence>
<feature type="domain" description="Glycosyltransferase 2-like" evidence="1">
    <location>
        <begin position="22"/>
        <end position="186"/>
    </location>
</feature>
<dbReference type="InterPro" id="IPR029044">
    <property type="entry name" value="Nucleotide-diphossugar_trans"/>
</dbReference>
<dbReference type="Pfam" id="PF00535">
    <property type="entry name" value="Glycos_transf_2"/>
    <property type="match status" value="3"/>
</dbReference>
<organism evidence="2 3">
    <name type="scientific">Methanosphaera stadtmanae</name>
    <dbReference type="NCBI Taxonomy" id="2317"/>
    <lineage>
        <taxon>Archaea</taxon>
        <taxon>Methanobacteriati</taxon>
        <taxon>Methanobacteriota</taxon>
        <taxon>Methanomada group</taxon>
        <taxon>Methanobacteria</taxon>
        <taxon>Methanobacteriales</taxon>
        <taxon>Methanobacteriaceae</taxon>
        <taxon>Methanosphaera</taxon>
    </lineage>
</organism>
<evidence type="ECO:0000313" key="3">
    <source>
        <dbReference type="Proteomes" id="UP000248557"/>
    </source>
</evidence>
<feature type="domain" description="Glycosyltransferase 2-like" evidence="1">
    <location>
        <begin position="700"/>
        <end position="832"/>
    </location>
</feature>
<proteinExistence type="predicted"/>
<sequence length="875" mass="103819">MALFSKISDIIQKKPKEIPLISIIIPVYNTTKDDIKEAFDSLLNQTIGFEKLEIIFVNDKSTKTSGVDLIKEYKNKYSNVLLFNNKQKKYDGPTRNNGLKHATGKYVMFLDDDDKYLSNTCEFLYNIIEAEDVDVVNGNYIDTYTNKKVNWENQNIIHYKTKIRTIDENHNLLGISPYLCTKIYRRSFLIENNLEFEEGLKISSDKIFNFKILFKANGIIFVNEPIVIYNRDTTNGFSKSLDYSYDKLKILIKVYTYCYELFKKELPEACHILLDDVNYITKYVLNTTLDRDEFKNFVEDLHVFFKEYVSNNKTRKNHKYHKIIKHIANNDYTNAYYEYIDFRNEKLIFKTNPIEKPRKDIYSKDFDDILVSVIIPVYNGERYLNSCLNSIHDQSLKNMEIICIDDNSTDNSLNILKQHSKIDKRMRVIHIKENHGVSATRNIGIKYAKGKYLTFVDCDDWLDSMALDTATKISQENNLDIFFFNRTLYTKKESKIENKNDTIYDYLKEYENKLIKNTNIDLSVLFKNYSSATGKLYLTSFIQNNSIRFNPRRTYCDNLFSIITFLKAKNVKITVNSYYNQRIHEKTYDACRDNTMCDNISMLKDMLNIFRQVTPLYEAYHEKFYNYMMDILRKTLYKIDSQYMLEYFKSTQEFIGECIGKNHLDKDIIQSLNKNNLLYYTYIKESIDKPDKSRITIPISIVIYARNMLEKEIFEVIHNIAEQTFEFPLLRLVFIDNNSKITDTMNIKKYSKIFPNIEYIRTNRDYDETQLYNIIPNYITTPYVMFLNPELFYVNTAIKNMFRSIRKDNMNMISGIVEKSDTIYNTLLWTKLFKTKYLDDNVNFYEDKNHMINVEYNINDKKGIINTNIPIIKSE</sequence>
<dbReference type="Proteomes" id="UP000248557">
    <property type="component" value="Unassembled WGS sequence"/>
</dbReference>
<gene>
    <name evidence="2" type="ORF">CA615_02350</name>
</gene>
<dbReference type="PANTHER" id="PTHR22916">
    <property type="entry name" value="GLYCOSYLTRANSFERASE"/>
    <property type="match status" value="1"/>
</dbReference>
<dbReference type="SUPFAM" id="SSF53448">
    <property type="entry name" value="Nucleotide-diphospho-sugar transferases"/>
    <property type="match status" value="3"/>
</dbReference>
<comment type="caution">
    <text evidence="2">The sequence shown here is derived from an EMBL/GenBank/DDBJ whole genome shotgun (WGS) entry which is preliminary data.</text>
</comment>
<dbReference type="GO" id="GO:0016758">
    <property type="term" value="F:hexosyltransferase activity"/>
    <property type="evidence" value="ECO:0007669"/>
    <property type="project" value="UniProtKB-ARBA"/>
</dbReference>
<protein>
    <recommendedName>
        <fullName evidence="1">Glycosyltransferase 2-like domain-containing protein</fullName>
    </recommendedName>
</protein>
<accession>A0A328QA33</accession>
<evidence type="ECO:0000259" key="1">
    <source>
        <dbReference type="Pfam" id="PF00535"/>
    </source>
</evidence>
<dbReference type="RefSeq" id="WP_112149381.1">
    <property type="nucleotide sequence ID" value="NZ_NGJK01000025.1"/>
</dbReference>
<dbReference type="AlphaFoldDB" id="A0A328QA33"/>
<dbReference type="EMBL" id="NGJK01000025">
    <property type="protein sequence ID" value="RAP03448.1"/>
    <property type="molecule type" value="Genomic_DNA"/>
</dbReference>
<feature type="domain" description="Glycosyltransferase 2-like" evidence="1">
    <location>
        <begin position="372"/>
        <end position="509"/>
    </location>
</feature>
<name>A0A328QA33_9EURY</name>
<dbReference type="PANTHER" id="PTHR22916:SF3">
    <property type="entry name" value="UDP-GLCNAC:BETAGAL BETA-1,3-N-ACETYLGLUCOSAMINYLTRANSFERASE-LIKE PROTEIN 1"/>
    <property type="match status" value="1"/>
</dbReference>
<reference evidence="2 3" key="1">
    <citation type="submission" date="2017-05" db="EMBL/GenBank/DDBJ databases">
        <title>Host range expansion of the Methanosphaera genus to humans and monogastric animals involves recent and extensive reduction in genome content.</title>
        <authorList>
            <person name="Hoedt E.C."/>
            <person name="Volmer J.G."/>
            <person name="Parks D.H."/>
            <person name="Rosewarne C.P."/>
            <person name="Denman S.E."/>
            <person name="Mcsweeney C.S."/>
            <person name="O Cuiv P."/>
            <person name="Hugenholtz P."/>
            <person name="Tyson G.W."/>
            <person name="Morrison M."/>
        </authorList>
    </citation>
    <scope>NUCLEOTIDE SEQUENCE [LARGE SCALE GENOMIC DNA]</scope>
    <source>
        <strain evidence="2 3">PA5</strain>
    </source>
</reference>
<dbReference type="Gene3D" id="3.90.550.10">
    <property type="entry name" value="Spore Coat Polysaccharide Biosynthesis Protein SpsA, Chain A"/>
    <property type="match status" value="3"/>
</dbReference>
<dbReference type="InterPro" id="IPR001173">
    <property type="entry name" value="Glyco_trans_2-like"/>
</dbReference>